<dbReference type="InterPro" id="IPR056789">
    <property type="entry name" value="LRR_R13L1-DRL21"/>
</dbReference>
<dbReference type="EMBL" id="JAINDJ010000003">
    <property type="protein sequence ID" value="KAG9454839.1"/>
    <property type="molecule type" value="Genomic_DNA"/>
</dbReference>
<dbReference type="AlphaFoldDB" id="A0AAV7F2F2"/>
<dbReference type="InterPro" id="IPR001253">
    <property type="entry name" value="TIF_eIF-1A"/>
</dbReference>
<feature type="region of interest" description="Disordered" evidence="6">
    <location>
        <begin position="921"/>
        <end position="986"/>
    </location>
</feature>
<dbReference type="InterPro" id="IPR041118">
    <property type="entry name" value="Rx_N"/>
</dbReference>
<keyword evidence="5" id="KW-0648">Protein biosynthesis</keyword>
<dbReference type="GO" id="GO:0003723">
    <property type="term" value="F:RNA binding"/>
    <property type="evidence" value="ECO:0007669"/>
    <property type="project" value="InterPro"/>
</dbReference>
<sequence length="986" mass="110842">MAGRLMVDAATAVGEAALNSIFQGVAQALTPIIQKKLGYLLGVDEELKKLKKTLLRIQTLLDDAEGRQFKEDMVRLWVVELRDVAYDVEDIVDAMNIELLRLQLKQRNKTDKDEVGNFSPSFWLDKVVDDFENINFRREMAPKIEDVLERLDDIIDAGNSLRLREAVGGRIHETKSRPETTSLVDEESVFGRDMDKEKNWLDYAMHDLIHDLAQFVSGSLCFGLLDESLVHSPTEMTRHLSLAYLDQPVLDSLSEIKGLRTFWGEGIMGEPVLQQLLQNMKCLRVLDLRFSQITHIPDSIGNLKHLRYLNLSETPLQKLPNSICHLYHLQSLLLSHCEYLNQLPSDMKNFFSMRHLSVYGTMIHVLPDSICYLEDLQILDVGRTELTELPADIGKLINLRSLNLQGLNIKKLPDSICMLYNLKRLNIKGCYWLLELPKNIVNLTKLRNLKVDSELLRKSFPLGMGRLTSLQKLKYYPVGKEPGQGIGELKDLNDLHGELNILDIDNILSVEEAGAANLKGKLHIKQLQLQWNCSTSLSLRDGTVEAEVLEALHPPCLSLKHLVLENYAGFWFPNWLGFTSFSCLVYVQLVNCKRCDILPPLGNLPCLKYLVIKQIEGIKHVGLEFCGNISSNAFPSLTKLEVEDMPNLEDWCAAREGAFPCLNDLSISFCPKLKELQVNFNNLKKLRVLVCDELTALPLLSSLEVLQLRGCKDGIILNSVPYLTTLSTLKISEIEGLKSLPDGLLQPLTLLRKLEIENCYELASFPDGLPALLTELSISHCPLLRSRKGKYILPDIVNISIDLPILPILAMKGGRKNLKRAVKDDGLVLQVGQSIMQVVSLRGSNLIEVLDAKGVKSLALFPAKFQKSLWIKSGSFVVVDENGREKALESGSKVACMVSQVLFYEQVRELQKSAEWPEVFKTRVPGDSSSDRKNSTPKYEESHSSDDEDGLPPLEINTNRIRPVELESISNSGSDSDSDSDTDTQL</sequence>
<keyword evidence="3" id="KW-0547">Nucleotide-binding</keyword>
<evidence type="ECO:0000256" key="3">
    <source>
        <dbReference type="ARBA" id="ARBA00022741"/>
    </source>
</evidence>
<dbReference type="InterPro" id="IPR038005">
    <property type="entry name" value="RX-like_CC"/>
</dbReference>
<evidence type="ECO:0000256" key="6">
    <source>
        <dbReference type="SAM" id="MobiDB-lite"/>
    </source>
</evidence>
<dbReference type="GO" id="GO:0003743">
    <property type="term" value="F:translation initiation factor activity"/>
    <property type="evidence" value="ECO:0007669"/>
    <property type="project" value="UniProtKB-UniRule"/>
</dbReference>
<feature type="compositionally biased region" description="Acidic residues" evidence="6">
    <location>
        <begin position="976"/>
        <end position="986"/>
    </location>
</feature>
<dbReference type="Pfam" id="PF23598">
    <property type="entry name" value="LRR_14"/>
    <property type="match status" value="1"/>
</dbReference>
<evidence type="ECO:0000313" key="8">
    <source>
        <dbReference type="EMBL" id="KAG9454839.1"/>
    </source>
</evidence>
<dbReference type="CDD" id="cd14798">
    <property type="entry name" value="RX-CC_like"/>
    <property type="match status" value="1"/>
</dbReference>
<protein>
    <recommendedName>
        <fullName evidence="7">S1-like domain-containing protein</fullName>
    </recommendedName>
</protein>
<organism evidence="8 9">
    <name type="scientific">Aristolochia fimbriata</name>
    <name type="common">White veined hardy Dutchman's pipe vine</name>
    <dbReference type="NCBI Taxonomy" id="158543"/>
    <lineage>
        <taxon>Eukaryota</taxon>
        <taxon>Viridiplantae</taxon>
        <taxon>Streptophyta</taxon>
        <taxon>Embryophyta</taxon>
        <taxon>Tracheophyta</taxon>
        <taxon>Spermatophyta</taxon>
        <taxon>Magnoliopsida</taxon>
        <taxon>Magnoliidae</taxon>
        <taxon>Piperales</taxon>
        <taxon>Aristolochiaceae</taxon>
        <taxon>Aristolochia</taxon>
    </lineage>
</organism>
<dbReference type="InterPro" id="IPR032675">
    <property type="entry name" value="LRR_dom_sf"/>
</dbReference>
<dbReference type="Gene3D" id="2.40.50.140">
    <property type="entry name" value="Nucleic acid-binding proteins"/>
    <property type="match status" value="1"/>
</dbReference>
<name>A0AAV7F2F2_ARIFI</name>
<keyword evidence="5" id="KW-0396">Initiation factor</keyword>
<dbReference type="InterPro" id="IPR055414">
    <property type="entry name" value="LRR_R13L4/SHOC2-like"/>
</dbReference>
<dbReference type="GO" id="GO:0000166">
    <property type="term" value="F:nucleotide binding"/>
    <property type="evidence" value="ECO:0007669"/>
    <property type="project" value="UniProtKB-KW"/>
</dbReference>
<keyword evidence="9" id="KW-1185">Reference proteome</keyword>
<dbReference type="Gene3D" id="1.20.5.4130">
    <property type="match status" value="1"/>
</dbReference>
<dbReference type="PANTHER" id="PTHR47186">
    <property type="entry name" value="LEUCINE-RICH REPEAT-CONTAINING PROTEIN 57"/>
    <property type="match status" value="1"/>
</dbReference>
<dbReference type="PROSITE" id="PS50832">
    <property type="entry name" value="S1_IF1_TYPE"/>
    <property type="match status" value="1"/>
</dbReference>
<dbReference type="SUPFAM" id="SSF52058">
    <property type="entry name" value="L domain-like"/>
    <property type="match status" value="2"/>
</dbReference>
<evidence type="ECO:0000259" key="7">
    <source>
        <dbReference type="PROSITE" id="PS50832"/>
    </source>
</evidence>
<feature type="domain" description="S1-like" evidence="7">
    <location>
        <begin position="817"/>
        <end position="899"/>
    </location>
</feature>
<dbReference type="SMART" id="SM00652">
    <property type="entry name" value="eIF1a"/>
    <property type="match status" value="1"/>
</dbReference>
<dbReference type="InterPro" id="IPR003591">
    <property type="entry name" value="Leu-rich_rpt_typical-subtyp"/>
</dbReference>
<dbReference type="GO" id="GO:0006952">
    <property type="term" value="P:defense response"/>
    <property type="evidence" value="ECO:0007669"/>
    <property type="project" value="UniProtKB-KW"/>
</dbReference>
<dbReference type="SMART" id="SM00369">
    <property type="entry name" value="LRR_TYP"/>
    <property type="match status" value="5"/>
</dbReference>
<comment type="caution">
    <text evidence="8">The sequence shown here is derived from an EMBL/GenBank/DDBJ whole genome shotgun (WGS) entry which is preliminary data.</text>
</comment>
<feature type="compositionally biased region" description="Basic and acidic residues" evidence="6">
    <location>
        <begin position="929"/>
        <end position="945"/>
    </location>
</feature>
<proteinExistence type="predicted"/>
<keyword evidence="4" id="KW-0611">Plant defense</keyword>
<evidence type="ECO:0000256" key="2">
    <source>
        <dbReference type="ARBA" id="ARBA00022737"/>
    </source>
</evidence>
<dbReference type="SUPFAM" id="SSF50249">
    <property type="entry name" value="Nucleic acid-binding proteins"/>
    <property type="match status" value="1"/>
</dbReference>
<accession>A0AAV7F2F2</accession>
<dbReference type="Pfam" id="PF25019">
    <property type="entry name" value="LRR_R13L1-DRL21"/>
    <property type="match status" value="1"/>
</dbReference>
<dbReference type="Gene3D" id="3.80.10.10">
    <property type="entry name" value="Ribonuclease Inhibitor"/>
    <property type="match status" value="3"/>
</dbReference>
<keyword evidence="2" id="KW-0677">Repeat</keyword>
<dbReference type="Pfam" id="PF18052">
    <property type="entry name" value="Rx_N"/>
    <property type="match status" value="1"/>
</dbReference>
<dbReference type="InterPro" id="IPR012340">
    <property type="entry name" value="NA-bd_OB-fold"/>
</dbReference>
<evidence type="ECO:0000256" key="4">
    <source>
        <dbReference type="ARBA" id="ARBA00022821"/>
    </source>
</evidence>
<keyword evidence="1" id="KW-0433">Leucine-rich repeat</keyword>
<evidence type="ECO:0000256" key="5">
    <source>
        <dbReference type="PROSITE-ProRule" id="PRU00181"/>
    </source>
</evidence>
<evidence type="ECO:0000256" key="1">
    <source>
        <dbReference type="ARBA" id="ARBA00022614"/>
    </source>
</evidence>
<dbReference type="PANTHER" id="PTHR47186:SF42">
    <property type="entry name" value="DISEASE RESISTANCE RPP13-LIKE PROTEIN 1"/>
    <property type="match status" value="1"/>
</dbReference>
<gene>
    <name evidence="8" type="ORF">H6P81_007743</name>
</gene>
<dbReference type="Pfam" id="PF01176">
    <property type="entry name" value="eIF-1a"/>
    <property type="match status" value="1"/>
</dbReference>
<reference evidence="8 9" key="1">
    <citation type="submission" date="2021-07" db="EMBL/GenBank/DDBJ databases">
        <title>The Aristolochia fimbriata genome: insights into angiosperm evolution, floral development and chemical biosynthesis.</title>
        <authorList>
            <person name="Jiao Y."/>
        </authorList>
    </citation>
    <scope>NUCLEOTIDE SEQUENCE [LARGE SCALE GENOMIC DNA]</scope>
    <source>
        <strain evidence="8">IBCAS-2021</strain>
        <tissue evidence="8">Leaf</tissue>
    </source>
</reference>
<dbReference type="InterPro" id="IPR006196">
    <property type="entry name" value="RNA-binding_domain_S1_IF1"/>
</dbReference>
<evidence type="ECO:0000313" key="9">
    <source>
        <dbReference type="Proteomes" id="UP000825729"/>
    </source>
</evidence>
<dbReference type="Proteomes" id="UP000825729">
    <property type="component" value="Unassembled WGS sequence"/>
</dbReference>